<evidence type="ECO:0000313" key="1">
    <source>
        <dbReference type="EMBL" id="CAK7326907.1"/>
    </source>
</evidence>
<reference evidence="1 2" key="1">
    <citation type="submission" date="2024-01" db="EMBL/GenBank/DDBJ databases">
        <authorList>
            <person name="Waweru B."/>
        </authorList>
    </citation>
    <scope>NUCLEOTIDE SEQUENCE [LARGE SCALE GENOMIC DNA]</scope>
</reference>
<organism evidence="1 2">
    <name type="scientific">Dovyalis caffra</name>
    <dbReference type="NCBI Taxonomy" id="77055"/>
    <lineage>
        <taxon>Eukaryota</taxon>
        <taxon>Viridiplantae</taxon>
        <taxon>Streptophyta</taxon>
        <taxon>Embryophyta</taxon>
        <taxon>Tracheophyta</taxon>
        <taxon>Spermatophyta</taxon>
        <taxon>Magnoliopsida</taxon>
        <taxon>eudicotyledons</taxon>
        <taxon>Gunneridae</taxon>
        <taxon>Pentapetalae</taxon>
        <taxon>rosids</taxon>
        <taxon>fabids</taxon>
        <taxon>Malpighiales</taxon>
        <taxon>Salicaceae</taxon>
        <taxon>Flacourtieae</taxon>
        <taxon>Dovyalis</taxon>
    </lineage>
</organism>
<gene>
    <name evidence="1" type="ORF">DCAF_LOCUS4613</name>
</gene>
<protein>
    <submittedName>
        <fullName evidence="1">Uncharacterized protein</fullName>
    </submittedName>
</protein>
<evidence type="ECO:0000313" key="2">
    <source>
        <dbReference type="Proteomes" id="UP001314170"/>
    </source>
</evidence>
<dbReference type="AlphaFoldDB" id="A0AAV1QYS2"/>
<comment type="caution">
    <text evidence="1">The sequence shown here is derived from an EMBL/GenBank/DDBJ whole genome shotgun (WGS) entry which is preliminary data.</text>
</comment>
<accession>A0AAV1QYS2</accession>
<keyword evidence="2" id="KW-1185">Reference proteome</keyword>
<dbReference type="Proteomes" id="UP001314170">
    <property type="component" value="Unassembled WGS sequence"/>
</dbReference>
<name>A0AAV1QYS2_9ROSI</name>
<dbReference type="EMBL" id="CAWUPB010000851">
    <property type="protein sequence ID" value="CAK7326907.1"/>
    <property type="molecule type" value="Genomic_DNA"/>
</dbReference>
<sequence length="99" mass="11278">MSYPSGASTKQEELTRTGDAPPFVVVTVDFAKEIGTVSWGMMLLNDLQYVRLENKGVLLWWMIMGLRRMLSLDELARTKHMRGEWDPTTATSSRRSKKA</sequence>
<proteinExistence type="predicted"/>